<organism evidence="4 5">
    <name type="scientific">Streptomyces bangladeshensis</name>
    <dbReference type="NCBI Taxonomy" id="295352"/>
    <lineage>
        <taxon>Bacteria</taxon>
        <taxon>Bacillati</taxon>
        <taxon>Actinomycetota</taxon>
        <taxon>Actinomycetes</taxon>
        <taxon>Kitasatosporales</taxon>
        <taxon>Streptomycetaceae</taxon>
        <taxon>Streptomyces</taxon>
    </lineage>
</organism>
<feature type="transmembrane region" description="Helical" evidence="2">
    <location>
        <begin position="376"/>
        <end position="398"/>
    </location>
</feature>
<sequence length="438" mass="43198">MTRRERHPWHAPADLIARYAEGVLPEPDAWSLEKHVETCATCAPRVSAAVRGTAAGAVLAQMRAAVLDRVTGAETAGAEQRLTDRTTAPEAAGPQPLVGRAGAPEAAGPQRITARAAAPETAEPQRVTSRTAAPEAVGPQPLVGRAAAPETAEPQRITTRAAAPETAGPQRLTSRAGVPAAAGPQQQPTTGSDSAPAAGPVSAPAAGAVSAPVGAGAARPGSGAALRPGLPRLARLLWAAGPAVRGAWLPAVLGVAVAALALSYGAGVAGARALLLAVAPVVPVAGVALSYGPHADPLHEVAAATPGGGLRLALTRTVAVLAVSVPLLTLTGLLLPASGAPAAAAWLLPGLTLAPASLALASFVGIRVAAGVTGGGWLCAVLAPVVLAPGTAATARLAEQLSRCLDGTTAQAGWAAAATLSAALLTVRRSAYDRPLRP</sequence>
<name>A0ABN3BG70_9ACTN</name>
<comment type="caution">
    <text evidence="4">The sequence shown here is derived from an EMBL/GenBank/DDBJ whole genome shotgun (WGS) entry which is preliminary data.</text>
</comment>
<feature type="region of interest" description="Disordered" evidence="1">
    <location>
        <begin position="75"/>
        <end position="224"/>
    </location>
</feature>
<reference evidence="4 5" key="1">
    <citation type="journal article" date="2019" name="Int. J. Syst. Evol. Microbiol.">
        <title>The Global Catalogue of Microorganisms (GCM) 10K type strain sequencing project: providing services to taxonomists for standard genome sequencing and annotation.</title>
        <authorList>
            <consortium name="The Broad Institute Genomics Platform"/>
            <consortium name="The Broad Institute Genome Sequencing Center for Infectious Disease"/>
            <person name="Wu L."/>
            <person name="Ma J."/>
        </authorList>
    </citation>
    <scope>NUCLEOTIDE SEQUENCE [LARGE SCALE GENOMIC DNA]</scope>
    <source>
        <strain evidence="4 5">JCM 14924</strain>
    </source>
</reference>
<keyword evidence="2" id="KW-0472">Membrane</keyword>
<keyword evidence="2" id="KW-1133">Transmembrane helix</keyword>
<feature type="transmembrane region" description="Helical" evidence="2">
    <location>
        <begin position="247"/>
        <end position="267"/>
    </location>
</feature>
<keyword evidence="5" id="KW-1185">Reference proteome</keyword>
<feature type="domain" description="Putative zinc-finger" evidence="3">
    <location>
        <begin position="14"/>
        <end position="43"/>
    </location>
</feature>
<feature type="compositionally biased region" description="Low complexity" evidence="1">
    <location>
        <begin position="111"/>
        <end position="124"/>
    </location>
</feature>
<dbReference type="Proteomes" id="UP001501391">
    <property type="component" value="Unassembled WGS sequence"/>
</dbReference>
<dbReference type="EMBL" id="BAAAOQ010000006">
    <property type="protein sequence ID" value="GAA2194936.1"/>
    <property type="molecule type" value="Genomic_DNA"/>
</dbReference>
<feature type="transmembrane region" description="Helical" evidence="2">
    <location>
        <begin position="410"/>
        <end position="427"/>
    </location>
</feature>
<evidence type="ECO:0000256" key="2">
    <source>
        <dbReference type="SAM" id="Phobius"/>
    </source>
</evidence>
<protein>
    <recommendedName>
        <fullName evidence="3">Putative zinc-finger domain-containing protein</fullName>
    </recommendedName>
</protein>
<proteinExistence type="predicted"/>
<evidence type="ECO:0000313" key="5">
    <source>
        <dbReference type="Proteomes" id="UP001501391"/>
    </source>
</evidence>
<dbReference type="InterPro" id="IPR027383">
    <property type="entry name" value="Znf_put"/>
</dbReference>
<dbReference type="Pfam" id="PF13490">
    <property type="entry name" value="zf-HC2"/>
    <property type="match status" value="1"/>
</dbReference>
<accession>A0ABN3BG70</accession>
<feature type="compositionally biased region" description="Low complexity" evidence="1">
    <location>
        <begin position="179"/>
        <end position="224"/>
    </location>
</feature>
<evidence type="ECO:0000256" key="1">
    <source>
        <dbReference type="SAM" id="MobiDB-lite"/>
    </source>
</evidence>
<feature type="transmembrane region" description="Helical" evidence="2">
    <location>
        <begin position="343"/>
        <end position="364"/>
    </location>
</feature>
<feature type="transmembrane region" description="Helical" evidence="2">
    <location>
        <begin position="273"/>
        <end position="292"/>
    </location>
</feature>
<gene>
    <name evidence="4" type="ORF">GCM10009787_23090</name>
</gene>
<keyword evidence="2" id="KW-0812">Transmembrane</keyword>
<feature type="transmembrane region" description="Helical" evidence="2">
    <location>
        <begin position="313"/>
        <end position="337"/>
    </location>
</feature>
<dbReference type="RefSeq" id="WP_346162615.1">
    <property type="nucleotide sequence ID" value="NZ_BAAAOQ010000006.1"/>
</dbReference>
<evidence type="ECO:0000313" key="4">
    <source>
        <dbReference type="EMBL" id="GAA2194936.1"/>
    </source>
</evidence>
<evidence type="ECO:0000259" key="3">
    <source>
        <dbReference type="Pfam" id="PF13490"/>
    </source>
</evidence>